<dbReference type="RefSeq" id="WP_171202290.1">
    <property type="nucleotide sequence ID" value="NZ_BAAANP010000025.1"/>
</dbReference>
<dbReference type="InterPro" id="IPR029033">
    <property type="entry name" value="His_PPase_superfam"/>
</dbReference>
<dbReference type="Gene3D" id="3.40.50.1240">
    <property type="entry name" value="Phosphoglycerate mutase-like"/>
    <property type="match status" value="1"/>
</dbReference>
<protein>
    <submittedName>
        <fullName evidence="1">Histidine phosphatase family protein</fullName>
    </submittedName>
</protein>
<reference evidence="1 2" key="1">
    <citation type="submission" date="2020-05" db="EMBL/GenBank/DDBJ databases">
        <title>MicrobeNet Type strains.</title>
        <authorList>
            <person name="Nicholson A.C."/>
        </authorList>
    </citation>
    <scope>NUCLEOTIDE SEQUENCE [LARGE SCALE GENOMIC DNA]</scope>
    <source>
        <strain evidence="1 2">JCM 14547</strain>
    </source>
</reference>
<evidence type="ECO:0000313" key="2">
    <source>
        <dbReference type="Proteomes" id="UP000555552"/>
    </source>
</evidence>
<name>A0A849BM80_9ACTN</name>
<dbReference type="Proteomes" id="UP000555552">
    <property type="component" value="Unassembled WGS sequence"/>
</dbReference>
<sequence length="205" mass="22137">MSAHPDGPAGGDDALVLPPGLVLHLVRHGRPLVDPSREPATWGLDPEHTDGVRALRASGALPLGARWVSSQEPKARETAALLTGSPVVADADLGEQARPAGWLDDYAVRIHRSLVVQHAPAAPGWETAESTRERVVAAVRRHVEEARREGDIDLVLVGHGTAWTLLVAALTGKPVDLYAWERLQLPDTCALTREGLVRRWGTWRG</sequence>
<dbReference type="Pfam" id="PF00300">
    <property type="entry name" value="His_Phos_1"/>
    <property type="match status" value="1"/>
</dbReference>
<gene>
    <name evidence="1" type="ORF">HLB09_04930</name>
</gene>
<accession>A0A849BM80</accession>
<dbReference type="SUPFAM" id="SSF53254">
    <property type="entry name" value="Phosphoglycerate mutase-like"/>
    <property type="match status" value="1"/>
</dbReference>
<organism evidence="1 2">
    <name type="scientific">Pseudokineococcus marinus</name>
    <dbReference type="NCBI Taxonomy" id="351215"/>
    <lineage>
        <taxon>Bacteria</taxon>
        <taxon>Bacillati</taxon>
        <taxon>Actinomycetota</taxon>
        <taxon>Actinomycetes</taxon>
        <taxon>Kineosporiales</taxon>
        <taxon>Kineosporiaceae</taxon>
        <taxon>Pseudokineococcus</taxon>
    </lineage>
</organism>
<proteinExistence type="predicted"/>
<evidence type="ECO:0000313" key="1">
    <source>
        <dbReference type="EMBL" id="NNH22443.1"/>
    </source>
</evidence>
<comment type="caution">
    <text evidence="1">The sequence shown here is derived from an EMBL/GenBank/DDBJ whole genome shotgun (WGS) entry which is preliminary data.</text>
</comment>
<dbReference type="AlphaFoldDB" id="A0A849BM80"/>
<dbReference type="EMBL" id="JABEMA010000041">
    <property type="protein sequence ID" value="NNH22443.1"/>
    <property type="molecule type" value="Genomic_DNA"/>
</dbReference>
<dbReference type="InterPro" id="IPR013078">
    <property type="entry name" value="His_Pase_superF_clade-1"/>
</dbReference>
<keyword evidence="2" id="KW-1185">Reference proteome</keyword>